<feature type="compositionally biased region" description="Basic and acidic residues" evidence="1">
    <location>
        <begin position="87"/>
        <end position="100"/>
    </location>
</feature>
<organism evidence="2">
    <name type="scientific">Oryza sativa subsp. japonica</name>
    <name type="common">Rice</name>
    <dbReference type="NCBI Taxonomy" id="39947"/>
    <lineage>
        <taxon>Eukaryota</taxon>
        <taxon>Viridiplantae</taxon>
        <taxon>Streptophyta</taxon>
        <taxon>Embryophyta</taxon>
        <taxon>Tracheophyta</taxon>
        <taxon>Spermatophyta</taxon>
        <taxon>Magnoliopsida</taxon>
        <taxon>Liliopsida</taxon>
        <taxon>Poales</taxon>
        <taxon>Poaceae</taxon>
        <taxon>BOP clade</taxon>
        <taxon>Oryzoideae</taxon>
        <taxon>Oryzeae</taxon>
        <taxon>Oryzinae</taxon>
        <taxon>Oryza</taxon>
        <taxon>Oryza sativa</taxon>
    </lineage>
</organism>
<feature type="region of interest" description="Disordered" evidence="1">
    <location>
        <begin position="159"/>
        <end position="188"/>
    </location>
</feature>
<feature type="compositionally biased region" description="Gly residues" evidence="1">
    <location>
        <begin position="72"/>
        <end position="86"/>
    </location>
</feature>
<reference evidence="2" key="1">
    <citation type="journal article" date="2002" name="Nature">
        <title>The genome sequence and structure of rice chromosome 1.</title>
        <authorList>
            <person name="Sasaki T."/>
            <person name="Matsumoto T."/>
            <person name="Yamamoto K."/>
            <person name="Sakata K."/>
            <person name="Baba T."/>
            <person name="Katayose Y."/>
            <person name="Wu J."/>
            <person name="Niimura Y."/>
            <person name="Cheng Z."/>
            <person name="Nagamura Y."/>
            <person name="Antonio B.A."/>
            <person name="Kanamori H."/>
            <person name="Hosokawa S."/>
            <person name="Masukawa M."/>
            <person name="Arikawa K."/>
            <person name="Chiden Y."/>
            <person name="Hayashi M."/>
            <person name="Okamoto M."/>
            <person name="Ando T."/>
            <person name="Aoki H."/>
            <person name="Arita K."/>
            <person name="Hamada M."/>
            <person name="Harada C."/>
            <person name="Hijishita S."/>
            <person name="Honda M."/>
            <person name="Ichikawa Y."/>
            <person name="Idonuma A."/>
            <person name="Iijima M."/>
            <person name="Ikeda M."/>
            <person name="Ikeno M."/>
            <person name="Itoh S."/>
            <person name="Itoh T."/>
            <person name="Itoh Y."/>
            <person name="Itoh Y."/>
            <person name="Iwabuchi A."/>
            <person name="Kamiya K."/>
            <person name="Karasawa W."/>
            <person name="Katagiri S."/>
            <person name="Kikuta A."/>
            <person name="Kobayashi N."/>
            <person name="Kono I."/>
            <person name="Machita K."/>
            <person name="Maehara T."/>
            <person name="Mizuno H."/>
            <person name="Mizubayashi T."/>
            <person name="Mukai Y."/>
            <person name="Nagasaki H."/>
            <person name="Nakashima M."/>
            <person name="Nakama Y."/>
            <person name="Nakamichi Y."/>
            <person name="Nakamura M."/>
            <person name="Namiki N."/>
            <person name="Negishi M."/>
            <person name="Ohta I."/>
            <person name="Ono N."/>
            <person name="Saji S."/>
            <person name="Sakai K."/>
            <person name="Shibata M."/>
            <person name="Shimokawa T."/>
            <person name="Shomura A."/>
            <person name="Song J."/>
            <person name="Takazaki Y."/>
            <person name="Terasawa K."/>
            <person name="Tsuji K."/>
            <person name="Waki K."/>
            <person name="Yamagata H."/>
            <person name="Yamane H."/>
            <person name="Yoshiki S."/>
            <person name="Yoshihara R."/>
            <person name="Yukawa K."/>
            <person name="Zhong H."/>
            <person name="Iwama H."/>
            <person name="Endo T."/>
            <person name="Ito H."/>
            <person name="Hahn J.H."/>
            <person name="Kim H.I."/>
            <person name="Eun M.Y."/>
            <person name="Yano M."/>
            <person name="Jiang J."/>
            <person name="Gojobori T."/>
        </authorList>
    </citation>
    <scope>NUCLEOTIDE SEQUENCE</scope>
</reference>
<feature type="region of interest" description="Disordered" evidence="1">
    <location>
        <begin position="1"/>
        <end position="108"/>
    </location>
</feature>
<feature type="compositionally biased region" description="Gly residues" evidence="1">
    <location>
        <begin position="21"/>
        <end position="40"/>
    </location>
</feature>
<feature type="compositionally biased region" description="Basic and acidic residues" evidence="1">
    <location>
        <begin position="1"/>
        <end position="16"/>
    </location>
</feature>
<evidence type="ECO:0000313" key="2">
    <source>
        <dbReference type="EMBL" id="BAD72995.1"/>
    </source>
</evidence>
<dbReference type="AlphaFoldDB" id="Q5QNM5"/>
<evidence type="ECO:0000256" key="1">
    <source>
        <dbReference type="SAM" id="MobiDB-lite"/>
    </source>
</evidence>
<dbReference type="Proteomes" id="UP000817658">
    <property type="component" value="Chromosome 1"/>
</dbReference>
<accession>Q5QNM5</accession>
<gene>
    <name evidence="3" type="ORF">OSJNBa0016I09.3</name>
    <name evidence="2" type="ORF">P0451C06.34</name>
</gene>
<dbReference type="EMBL" id="AP003052">
    <property type="protein sequence ID" value="BAD73091.1"/>
    <property type="molecule type" value="Genomic_DNA"/>
</dbReference>
<dbReference type="EMBL" id="AP001551">
    <property type="protein sequence ID" value="BAD72995.1"/>
    <property type="molecule type" value="Genomic_DNA"/>
</dbReference>
<protein>
    <submittedName>
        <fullName evidence="2">Uncharacterized protein</fullName>
    </submittedName>
</protein>
<reference evidence="4" key="2">
    <citation type="journal article" date="2005" name="Nature">
        <title>The map-based sequence of the rice genome.</title>
        <authorList>
            <consortium name="International rice genome sequencing project (IRGSP)"/>
            <person name="Matsumoto T."/>
            <person name="Wu J."/>
            <person name="Kanamori H."/>
            <person name="Katayose Y."/>
            <person name="Fujisawa M."/>
            <person name="Namiki N."/>
            <person name="Mizuno H."/>
            <person name="Yamamoto K."/>
            <person name="Antonio B.A."/>
            <person name="Baba T."/>
            <person name="Sakata K."/>
            <person name="Nagamura Y."/>
            <person name="Aoki H."/>
            <person name="Arikawa K."/>
            <person name="Arita K."/>
            <person name="Bito T."/>
            <person name="Chiden Y."/>
            <person name="Fujitsuka N."/>
            <person name="Fukunaka R."/>
            <person name="Hamada M."/>
            <person name="Harada C."/>
            <person name="Hayashi A."/>
            <person name="Hijishita S."/>
            <person name="Honda M."/>
            <person name="Hosokawa S."/>
            <person name="Ichikawa Y."/>
            <person name="Idonuma A."/>
            <person name="Iijima M."/>
            <person name="Ikeda M."/>
            <person name="Ikeno M."/>
            <person name="Ito K."/>
            <person name="Ito S."/>
            <person name="Ito T."/>
            <person name="Ito Y."/>
            <person name="Ito Y."/>
            <person name="Iwabuchi A."/>
            <person name="Kamiya K."/>
            <person name="Karasawa W."/>
            <person name="Kurita K."/>
            <person name="Katagiri S."/>
            <person name="Kikuta A."/>
            <person name="Kobayashi H."/>
            <person name="Kobayashi N."/>
            <person name="Machita K."/>
            <person name="Maehara T."/>
            <person name="Masukawa M."/>
            <person name="Mizubayashi T."/>
            <person name="Mukai Y."/>
            <person name="Nagasaki H."/>
            <person name="Nagata Y."/>
            <person name="Naito S."/>
            <person name="Nakashima M."/>
            <person name="Nakama Y."/>
            <person name="Nakamichi Y."/>
            <person name="Nakamura M."/>
            <person name="Meguro A."/>
            <person name="Negishi M."/>
            <person name="Ohta I."/>
            <person name="Ohta T."/>
            <person name="Okamoto M."/>
            <person name="Ono N."/>
            <person name="Saji S."/>
            <person name="Sakaguchi M."/>
            <person name="Sakai K."/>
            <person name="Shibata M."/>
            <person name="Shimokawa T."/>
            <person name="Song J."/>
            <person name="Takazaki Y."/>
            <person name="Terasawa K."/>
            <person name="Tsugane M."/>
            <person name="Tsuji K."/>
            <person name="Ueda S."/>
            <person name="Waki K."/>
            <person name="Yamagata H."/>
            <person name="Yamamoto M."/>
            <person name="Yamamoto S."/>
            <person name="Yamane H."/>
            <person name="Yoshiki S."/>
            <person name="Yoshihara R."/>
            <person name="Yukawa K."/>
            <person name="Zhong H."/>
            <person name="Yano M."/>
            <person name="Yuan Q."/>
            <person name="Ouyang S."/>
            <person name="Liu J."/>
            <person name="Jones K.M."/>
            <person name="Gansberger K."/>
            <person name="Moffat K."/>
            <person name="Hill J."/>
            <person name="Bera J."/>
            <person name="Fadrosh D."/>
            <person name="Jin S."/>
            <person name="Johri S."/>
            <person name="Kim M."/>
            <person name="Overton L."/>
            <person name="Reardon M."/>
            <person name="Tsitrin T."/>
            <person name="Vuong H."/>
            <person name="Weaver B."/>
            <person name="Ciecko A."/>
            <person name="Tallon L."/>
            <person name="Jackson J."/>
            <person name="Pai G."/>
            <person name="Aken S.V."/>
            <person name="Utterback T."/>
            <person name="Reidmuller S."/>
            <person name="Feldblyum T."/>
            <person name="Hsiao J."/>
            <person name="Zismann V."/>
            <person name="Iobst S."/>
            <person name="de Vazeille A.R."/>
            <person name="Buell C.R."/>
            <person name="Ying K."/>
            <person name="Li Y."/>
            <person name="Lu T."/>
            <person name="Huang Y."/>
            <person name="Zhao Q."/>
            <person name="Feng Q."/>
            <person name="Zhang L."/>
            <person name="Zhu J."/>
            <person name="Weng Q."/>
            <person name="Mu J."/>
            <person name="Lu Y."/>
            <person name="Fan D."/>
            <person name="Liu Y."/>
            <person name="Guan J."/>
            <person name="Zhang Y."/>
            <person name="Yu S."/>
            <person name="Liu X."/>
            <person name="Zhang Y."/>
            <person name="Hong G."/>
            <person name="Han B."/>
            <person name="Choisne N."/>
            <person name="Demange N."/>
            <person name="Orjeda G."/>
            <person name="Samain S."/>
            <person name="Cattolico L."/>
            <person name="Pelletier E."/>
            <person name="Couloux A."/>
            <person name="Segurens B."/>
            <person name="Wincker P."/>
            <person name="D'Hont A."/>
            <person name="Scarpelli C."/>
            <person name="Weissenbach J."/>
            <person name="Salanoubat M."/>
            <person name="Quetier F."/>
            <person name="Yu Y."/>
            <person name="Kim H.R."/>
            <person name="Rambo T."/>
            <person name="Currie J."/>
            <person name="Collura K."/>
            <person name="Luo M."/>
            <person name="Yang T."/>
            <person name="Ammiraju J.S.S."/>
            <person name="Engler F."/>
            <person name="Soderlund C."/>
            <person name="Wing R.A."/>
            <person name="Palmer L.E."/>
            <person name="de la Bastide M."/>
            <person name="Spiegel L."/>
            <person name="Nascimento L."/>
            <person name="Zutavern T."/>
            <person name="O'Shaughnessy A."/>
            <person name="Dike S."/>
            <person name="Dedhia N."/>
            <person name="Preston R."/>
            <person name="Balija V."/>
            <person name="McCombie W.R."/>
            <person name="Chow T."/>
            <person name="Chen H."/>
            <person name="Chung M."/>
            <person name="Chen C."/>
            <person name="Shaw J."/>
            <person name="Wu H."/>
            <person name="Hsiao K."/>
            <person name="Chao Y."/>
            <person name="Chu M."/>
            <person name="Cheng C."/>
            <person name="Hour A."/>
            <person name="Lee P."/>
            <person name="Lin S."/>
            <person name="Lin Y."/>
            <person name="Liou J."/>
            <person name="Liu S."/>
            <person name="Hsing Y."/>
            <person name="Raghuvanshi S."/>
            <person name="Mohanty A."/>
            <person name="Bharti A.K."/>
            <person name="Gaur A."/>
            <person name="Gupta V."/>
            <person name="Kumar D."/>
            <person name="Ravi V."/>
            <person name="Vij S."/>
            <person name="Kapur A."/>
            <person name="Khurana P."/>
            <person name="Khurana P."/>
            <person name="Khurana J.P."/>
            <person name="Tyagi A.K."/>
            <person name="Gaikwad K."/>
            <person name="Singh A."/>
            <person name="Dalal V."/>
            <person name="Srivastava S."/>
            <person name="Dixit A."/>
            <person name="Pal A.K."/>
            <person name="Ghazi I.A."/>
            <person name="Yadav M."/>
            <person name="Pandit A."/>
            <person name="Bhargava A."/>
            <person name="Sureshbabu K."/>
            <person name="Batra K."/>
            <person name="Sharma T.R."/>
            <person name="Mohapatra T."/>
            <person name="Singh N.K."/>
            <person name="Messing J."/>
            <person name="Nelson A.B."/>
            <person name="Fuks G."/>
            <person name="Kavchok S."/>
            <person name="Keizer G."/>
            <person name="Linton E."/>
            <person name="Llaca V."/>
            <person name="Song R."/>
            <person name="Tanyolac B."/>
            <person name="Young S."/>
            <person name="Ho-Il K."/>
            <person name="Hahn J.H."/>
            <person name="Sangsakoo G."/>
            <person name="Vanavichit A."/>
            <person name="de Mattos Luiz.A.T."/>
            <person name="Zimmer P.D."/>
            <person name="Malone G."/>
            <person name="Dellagostin O."/>
            <person name="de Oliveira A.C."/>
            <person name="Bevan M."/>
            <person name="Bancroft I."/>
            <person name="Minx P."/>
            <person name="Cordum H."/>
            <person name="Wilson R."/>
            <person name="Cheng Z."/>
            <person name="Jin W."/>
            <person name="Jiang J."/>
            <person name="Leong S.A."/>
            <person name="Iwama H."/>
            <person name="Gojobori T."/>
            <person name="Itoh T."/>
            <person name="Niimura Y."/>
            <person name="Fujii Y."/>
            <person name="Habara T."/>
            <person name="Sakai H."/>
            <person name="Sato Y."/>
            <person name="Wilson G."/>
            <person name="Kumar K."/>
            <person name="McCouch S."/>
            <person name="Juretic N."/>
            <person name="Hoen D."/>
            <person name="Wright S."/>
            <person name="Bruskiewich R."/>
            <person name="Bureau T."/>
            <person name="Miyao A."/>
            <person name="Hirochika H."/>
            <person name="Nishikawa T."/>
            <person name="Kadowaki K."/>
            <person name="Sugiura M."/>
            <person name="Burr B."/>
            <person name="Sasaki T."/>
        </authorList>
    </citation>
    <scope>NUCLEOTIDE SEQUENCE [LARGE SCALE GENOMIC DNA]</scope>
    <source>
        <strain evidence="4">cv. Nipponbare</strain>
    </source>
</reference>
<name>Q5QNM5_ORYSJ</name>
<proteinExistence type="predicted"/>
<dbReference type="Proteomes" id="UP000000763">
    <property type="component" value="Chromosome 1"/>
</dbReference>
<evidence type="ECO:0000313" key="3">
    <source>
        <dbReference type="EMBL" id="BAD73091.1"/>
    </source>
</evidence>
<reference evidence="4" key="3">
    <citation type="journal article" date="2008" name="Nucleic Acids Res.">
        <title>The rice annotation project database (RAP-DB): 2008 update.</title>
        <authorList>
            <consortium name="The rice annotation project (RAP)"/>
        </authorList>
    </citation>
    <scope>GENOME REANNOTATION</scope>
    <source>
        <strain evidence="4">cv. Nipponbare</strain>
    </source>
</reference>
<evidence type="ECO:0000313" key="4">
    <source>
        <dbReference type="Proteomes" id="UP000000763"/>
    </source>
</evidence>
<sequence>MAGAKRRAEQRGDGWKRSVGGAAGGGTAGVGRRGSRGALGGRRASAGRWAERRRAPGARGAEGGRWKRSVGGAVGGATAGAGAGGAEGRRVEAEHRRGEGSDGGGSLSRQGVVAVAAAAWRALVKAAAMDASSRWCNQALTSATGCRPQSIEECAAAAPPGGATAFTISKSSRRPVGMRDDAINTPPR</sequence>